<evidence type="ECO:0000313" key="2">
    <source>
        <dbReference type="EMBL" id="KJV53668.1"/>
    </source>
</evidence>
<name>A0A0F3MD23_ORITS</name>
<dbReference type="Proteomes" id="UP000244959">
    <property type="component" value="Chromosome I"/>
</dbReference>
<sequence>MNYVNQFRKRSNKSEIMSVKITKGNKSYLFIASVISKGLSDKLFGNKAYIAKALFHQLLTNDLRMFINLRQHMQTYLLNIEDKLLLKRCFLIELPLMH</sequence>
<dbReference type="InterPro" id="IPR025668">
    <property type="entry name" value="Tnp_DDE_dom"/>
</dbReference>
<evidence type="ECO:0000313" key="4">
    <source>
        <dbReference type="Proteomes" id="UP000033769"/>
    </source>
</evidence>
<reference evidence="5" key="2">
    <citation type="submission" date="2018-03" db="EMBL/GenBank/DDBJ databases">
        <authorList>
            <person name="Batty M. E."/>
            <person name="Batty M E."/>
        </authorList>
    </citation>
    <scope>NUCLEOTIDE SEQUENCE [LARGE SCALE GENOMIC DNA]</scope>
    <source>
        <strain evidence="5">Gilliam</strain>
    </source>
</reference>
<reference evidence="2 4" key="1">
    <citation type="submission" date="2015-02" db="EMBL/GenBank/DDBJ databases">
        <title>Genome Sequencing of Rickettsiales.</title>
        <authorList>
            <person name="Daugherty S.C."/>
            <person name="Su Q."/>
            <person name="Abolude K."/>
            <person name="Beier-Sexton M."/>
            <person name="Carlyon J.A."/>
            <person name="Carter R."/>
            <person name="Day N.P."/>
            <person name="Dumler S.J."/>
            <person name="Dyachenko V."/>
            <person name="Godinez A."/>
            <person name="Kurtti T.J."/>
            <person name="Lichay M."/>
            <person name="Mullins K.E."/>
            <person name="Ott S."/>
            <person name="Pappas-Brown V."/>
            <person name="Paris D.H."/>
            <person name="Patel P."/>
            <person name="Richards A.L."/>
            <person name="Sadzewicz L."/>
            <person name="Sears K."/>
            <person name="Seidman D."/>
            <person name="Sengamalay N."/>
            <person name="Stenos J."/>
            <person name="Tallon L.J."/>
            <person name="Vincent G."/>
            <person name="Fraser C.M."/>
            <person name="Munderloh U."/>
            <person name="Dunning-Hotopp J.C."/>
        </authorList>
    </citation>
    <scope>NUCLEOTIDE SEQUENCE [LARGE SCALE GENOMIC DNA]</scope>
    <source>
        <strain evidence="2 4">Gilliam</strain>
    </source>
</reference>
<organism evidence="2 4">
    <name type="scientific">Orientia tsutsugamushi str. Gilliam</name>
    <dbReference type="NCBI Taxonomy" id="1359184"/>
    <lineage>
        <taxon>Bacteria</taxon>
        <taxon>Pseudomonadati</taxon>
        <taxon>Pseudomonadota</taxon>
        <taxon>Alphaproteobacteria</taxon>
        <taxon>Rickettsiales</taxon>
        <taxon>Rickettsiaceae</taxon>
        <taxon>Rickettsieae</taxon>
        <taxon>Orientia</taxon>
    </lineage>
</organism>
<proteinExistence type="predicted"/>
<keyword evidence="5" id="KW-1185">Reference proteome</keyword>
<accession>A0A0F3MD23</accession>
<evidence type="ECO:0000313" key="5">
    <source>
        <dbReference type="Proteomes" id="UP000244959"/>
    </source>
</evidence>
<evidence type="ECO:0000259" key="1">
    <source>
        <dbReference type="Pfam" id="PF13612"/>
    </source>
</evidence>
<gene>
    <name evidence="3" type="ORF">GILLIAM_01156</name>
    <name evidence="2" type="ORF">OTSGILL_0571</name>
</gene>
<evidence type="ECO:0000313" key="3">
    <source>
        <dbReference type="EMBL" id="SPR06126.1"/>
    </source>
</evidence>
<feature type="domain" description="Transposase DDE" evidence="1">
    <location>
        <begin position="12"/>
        <end position="93"/>
    </location>
</feature>
<protein>
    <submittedName>
        <fullName evidence="2 3">Transposase</fullName>
    </submittedName>
</protein>
<dbReference type="EMBL" id="LS398551">
    <property type="protein sequence ID" value="SPR06126.1"/>
    <property type="molecule type" value="Genomic_DNA"/>
</dbReference>
<dbReference type="EMBL" id="LANO01000005">
    <property type="protein sequence ID" value="KJV53668.1"/>
    <property type="molecule type" value="Genomic_DNA"/>
</dbReference>
<dbReference type="Pfam" id="PF13612">
    <property type="entry name" value="DDE_Tnp_1_3"/>
    <property type="match status" value="1"/>
</dbReference>
<dbReference type="Proteomes" id="UP000033769">
    <property type="component" value="Unassembled WGS sequence"/>
</dbReference>
<reference evidence="3" key="3">
    <citation type="submission" date="2018-03" db="EMBL/GenBank/DDBJ databases">
        <authorList>
            <person name="Keele B.F."/>
        </authorList>
    </citation>
    <scope>NUCLEOTIDE SEQUENCE [LARGE SCALE GENOMIC DNA]</scope>
    <source>
        <strain evidence="3">Gilliam</strain>
    </source>
</reference>
<dbReference type="AlphaFoldDB" id="A0A0F3MD23"/>
<dbReference type="PATRIC" id="fig|1359184.3.peg.2300"/>